<name>A0A0E3B1S3_LEPBO</name>
<sequence length="176" mass="19933">MNINKNLILSVLFLSFVSCENFNKPKENKITMNNFEDLFLLGSTLKMNTLIRVDNQRDIPVTAAIYDNSACDPNTTPKYPGLPVVYDFGTISPRSQSSVKILPLASYPTNPNDWTGGRLVELFARINLTYCERNSFLVSTSSDQIGYIWQVILDSPTAFHNNFEIRRAVFVPPNME</sequence>
<dbReference type="AlphaFoldDB" id="A0A0E3B1S3"/>
<reference evidence="1 2" key="1">
    <citation type="journal article" date="2015" name="PLoS Negl. Trop. Dis.">
        <title>Distribution of Plasmids in Distinct Leptospira Pathogenic Species.</title>
        <authorList>
            <person name="Wang Y."/>
            <person name="Zhuang X."/>
            <person name="Zhong Y."/>
            <person name="Zhang C."/>
            <person name="Zhang Y."/>
            <person name="Zeng L."/>
            <person name="Zhu Y."/>
            <person name="He P."/>
            <person name="Dong K."/>
            <person name="Pal U."/>
            <person name="Guo X."/>
            <person name="Qin J."/>
        </authorList>
    </citation>
    <scope>NUCLEOTIDE SEQUENCE [LARGE SCALE GENOMIC DNA]</scope>
    <source>
        <strain evidence="1 2">56604</strain>
    </source>
</reference>
<keyword evidence="1" id="KW-0449">Lipoprotein</keyword>
<organism evidence="1">
    <name type="scientific">Leptospira borgpetersenii serovar Ballum</name>
    <dbReference type="NCBI Taxonomy" id="280505"/>
    <lineage>
        <taxon>Bacteria</taxon>
        <taxon>Pseudomonadati</taxon>
        <taxon>Spirochaetota</taxon>
        <taxon>Spirochaetia</taxon>
        <taxon>Leptospirales</taxon>
        <taxon>Leptospiraceae</taxon>
        <taxon>Leptospira</taxon>
    </lineage>
</organism>
<dbReference type="PROSITE" id="PS51257">
    <property type="entry name" value="PROKAR_LIPOPROTEIN"/>
    <property type="match status" value="1"/>
</dbReference>
<accession>A0A0E3B1S3</accession>
<dbReference type="EMBL" id="CP012029">
    <property type="protein sequence ID" value="ALO25396.1"/>
    <property type="molecule type" value="Genomic_DNA"/>
</dbReference>
<protein>
    <submittedName>
        <fullName evidence="1">Putative lipoprotein</fullName>
    </submittedName>
</protein>
<proteinExistence type="predicted"/>
<evidence type="ECO:0000313" key="2">
    <source>
        <dbReference type="Proteomes" id="UP000058857"/>
    </source>
</evidence>
<dbReference type="Proteomes" id="UP000058857">
    <property type="component" value="Chromosome 1"/>
</dbReference>
<dbReference type="RefSeq" id="WP_002741597.1">
    <property type="nucleotide sequence ID" value="NZ_CP012029.1"/>
</dbReference>
<evidence type="ECO:0000313" key="1">
    <source>
        <dbReference type="EMBL" id="ALO25396.1"/>
    </source>
</evidence>
<gene>
    <name evidence="1" type="ORF">LBBP_01089</name>
</gene>
<dbReference type="PATRIC" id="fig|280505.15.peg.1064"/>